<evidence type="ECO:0000256" key="6">
    <source>
        <dbReference type="ARBA" id="ARBA00023136"/>
    </source>
</evidence>
<keyword evidence="5 7" id="KW-1133">Transmembrane helix</keyword>
<dbReference type="Pfam" id="PF07681">
    <property type="entry name" value="DoxX"/>
    <property type="match status" value="1"/>
</dbReference>
<feature type="transmembrane region" description="Helical" evidence="7">
    <location>
        <begin position="49"/>
        <end position="67"/>
    </location>
</feature>
<keyword evidence="6 7" id="KW-0472">Membrane</keyword>
<evidence type="ECO:0000256" key="2">
    <source>
        <dbReference type="ARBA" id="ARBA00006679"/>
    </source>
</evidence>
<name>A0A7V8E9H8_PSEPU</name>
<feature type="transmembrane region" description="Helical" evidence="7">
    <location>
        <begin position="105"/>
        <end position="125"/>
    </location>
</feature>
<comment type="subcellular location">
    <subcellularLocation>
        <location evidence="1">Cell membrane</location>
        <topology evidence="1">Multi-pass membrane protein</topology>
    </subcellularLocation>
</comment>
<dbReference type="PANTHER" id="PTHR33452">
    <property type="entry name" value="OXIDOREDUCTASE CATD-RELATED"/>
    <property type="match status" value="1"/>
</dbReference>
<dbReference type="AlphaFoldDB" id="A0A7V8E9H8"/>
<dbReference type="PANTHER" id="PTHR33452:SF1">
    <property type="entry name" value="INNER MEMBRANE PROTEIN YPHA-RELATED"/>
    <property type="match status" value="1"/>
</dbReference>
<dbReference type="EMBL" id="WOWR01000091">
    <property type="protein sequence ID" value="KAF0250766.1"/>
    <property type="molecule type" value="Genomic_DNA"/>
</dbReference>
<keyword evidence="4 7" id="KW-0812">Transmembrane</keyword>
<comment type="similarity">
    <text evidence="2">Belongs to the DoxX family.</text>
</comment>
<dbReference type="GO" id="GO:0005886">
    <property type="term" value="C:plasma membrane"/>
    <property type="evidence" value="ECO:0007669"/>
    <property type="project" value="UniProtKB-SubCell"/>
</dbReference>
<accession>A0A7V8E9H8</accession>
<proteinExistence type="inferred from homology"/>
<evidence type="ECO:0000313" key="9">
    <source>
        <dbReference type="Proteomes" id="UP000442695"/>
    </source>
</evidence>
<dbReference type="RefSeq" id="WP_156860043.1">
    <property type="nucleotide sequence ID" value="NZ_WOWR01000091.1"/>
</dbReference>
<evidence type="ECO:0000256" key="7">
    <source>
        <dbReference type="SAM" id="Phobius"/>
    </source>
</evidence>
<feature type="transmembrane region" description="Helical" evidence="7">
    <location>
        <begin position="74"/>
        <end position="93"/>
    </location>
</feature>
<sequence length="136" mass="13947">MSTLSHASITLTGRALLASLFLVSGFGKLTAPGATIGYITSTGLPLPEVALVGALVVELGFAAALLVGYRTKLVASVMALFTLVTAVVFHNQLGDQGQLTHFLKNLSIAGGLLQVVAFGAGAFSLDHVRQAKPTQA</sequence>
<comment type="caution">
    <text evidence="8">The sequence shown here is derived from an EMBL/GenBank/DDBJ whole genome shotgun (WGS) entry which is preliminary data.</text>
</comment>
<protein>
    <submittedName>
        <fullName evidence="8">DoxX family membrane protein</fullName>
    </submittedName>
</protein>
<dbReference type="Proteomes" id="UP000442695">
    <property type="component" value="Unassembled WGS sequence"/>
</dbReference>
<gene>
    <name evidence="8" type="ORF">GN299_32240</name>
</gene>
<dbReference type="InterPro" id="IPR051907">
    <property type="entry name" value="DoxX-like_oxidoreductase"/>
</dbReference>
<reference evidence="8 9" key="1">
    <citation type="submission" date="2019-12" db="EMBL/GenBank/DDBJ databases">
        <authorList>
            <person name="Woiski C."/>
        </authorList>
    </citation>
    <scope>NUCLEOTIDE SEQUENCE [LARGE SCALE GENOMIC DNA]</scope>
    <source>
        <strain evidence="8 9">BOE100</strain>
    </source>
</reference>
<evidence type="ECO:0000256" key="3">
    <source>
        <dbReference type="ARBA" id="ARBA00022475"/>
    </source>
</evidence>
<dbReference type="InterPro" id="IPR032808">
    <property type="entry name" value="DoxX"/>
</dbReference>
<evidence type="ECO:0000313" key="8">
    <source>
        <dbReference type="EMBL" id="KAF0250766.1"/>
    </source>
</evidence>
<evidence type="ECO:0000256" key="1">
    <source>
        <dbReference type="ARBA" id="ARBA00004651"/>
    </source>
</evidence>
<keyword evidence="3" id="KW-1003">Cell membrane</keyword>
<evidence type="ECO:0000256" key="4">
    <source>
        <dbReference type="ARBA" id="ARBA00022692"/>
    </source>
</evidence>
<evidence type="ECO:0000256" key="5">
    <source>
        <dbReference type="ARBA" id="ARBA00022989"/>
    </source>
</evidence>
<organism evidence="8 9">
    <name type="scientific">Pseudomonas putida</name>
    <name type="common">Arthrobacter siderocapsulatus</name>
    <dbReference type="NCBI Taxonomy" id="303"/>
    <lineage>
        <taxon>Bacteria</taxon>
        <taxon>Pseudomonadati</taxon>
        <taxon>Pseudomonadota</taxon>
        <taxon>Gammaproteobacteria</taxon>
        <taxon>Pseudomonadales</taxon>
        <taxon>Pseudomonadaceae</taxon>
        <taxon>Pseudomonas</taxon>
    </lineage>
</organism>